<keyword evidence="1" id="KW-0732">Signal</keyword>
<name>A0A521CLQ6_SACCC</name>
<dbReference type="AlphaFoldDB" id="A0A521CLQ6"/>
<dbReference type="PANTHER" id="PTHR37841:SF1">
    <property type="entry name" value="DUF3298 DOMAIN-CONTAINING PROTEIN"/>
    <property type="match status" value="1"/>
</dbReference>
<reference evidence="3 4" key="1">
    <citation type="submission" date="2017-05" db="EMBL/GenBank/DDBJ databases">
        <authorList>
            <person name="Varghese N."/>
            <person name="Submissions S."/>
        </authorList>
    </citation>
    <scope>NUCLEOTIDE SEQUENCE [LARGE SCALE GENOMIC DNA]</scope>
    <source>
        <strain evidence="3 4">DSM 27040</strain>
    </source>
</reference>
<evidence type="ECO:0000313" key="3">
    <source>
        <dbReference type="EMBL" id="SMO60356.1"/>
    </source>
</evidence>
<gene>
    <name evidence="3" type="ORF">SAMN06265379_103270</name>
</gene>
<protein>
    <submittedName>
        <fullName evidence="3">WG containing repeat-containing protein</fullName>
    </submittedName>
</protein>
<sequence length="520" mass="58948">MKYLSILLFAILLPLFINAQDKQFLKAYDKVWEIEEGYYRVMDNGKIGLINQWGDVIIPCENDQVWNLRDNGNVRVLKKGKLGVYNTNGDVVIPLLYDMIWDFEEGRARVLRNGKVGYVNAYGNEFIPCKYDQIWGFEDGKARVLLNGKTGYVNLSGYEFIPAQYQKIWPFEDGRAKVLKNGKMGYINLQGVEIIDCLYQHIGDFEDGVARVIKNGEISYIDIRGNPVNSIKAADLKTTPDSLAIESDDSDVDNSMRLSNHNQVDGDTTVIRVFGSRIEVVDKDEAREFSVGKSSHIYSEAKNIKNNRLFKGHYWGVDIGLNNYINSNGDFSLANDYRYLSLNSGKSVEFSLNALQQNISLSRKGNVGLVSGLGLNYNNYRFDNPNIPIVDESGNLAPQPITVGLEKNKLTTLYLTVPLLFEVQFSQRNRNAFYVSAGVIGAYKLRSHTKIVTKQEGDRNKEKNRSSFGLNEFRYGAQVRFGYKALNFYGSYYFTPLFQKGRGPELYPVSLGVALYPGRW</sequence>
<evidence type="ECO:0000256" key="1">
    <source>
        <dbReference type="SAM" id="SignalP"/>
    </source>
</evidence>
<dbReference type="Proteomes" id="UP000319040">
    <property type="component" value="Unassembled WGS sequence"/>
</dbReference>
<dbReference type="Pfam" id="PF13568">
    <property type="entry name" value="OMP_b-brl_2"/>
    <property type="match status" value="1"/>
</dbReference>
<dbReference type="EMBL" id="FXTB01000003">
    <property type="protein sequence ID" value="SMO60356.1"/>
    <property type="molecule type" value="Genomic_DNA"/>
</dbReference>
<dbReference type="InterPro" id="IPR032774">
    <property type="entry name" value="WG_beta_rep"/>
</dbReference>
<dbReference type="Pfam" id="PF14903">
    <property type="entry name" value="WG_beta_rep"/>
    <property type="match status" value="6"/>
</dbReference>
<feature type="signal peptide" evidence="1">
    <location>
        <begin position="1"/>
        <end position="19"/>
    </location>
</feature>
<dbReference type="OrthoDB" id="1114334at2"/>
<proteinExistence type="predicted"/>
<dbReference type="InterPro" id="IPR025665">
    <property type="entry name" value="Beta-barrel_OMP_2"/>
</dbReference>
<evidence type="ECO:0000313" key="4">
    <source>
        <dbReference type="Proteomes" id="UP000319040"/>
    </source>
</evidence>
<feature type="domain" description="Outer membrane protein beta-barrel" evidence="2">
    <location>
        <begin position="315"/>
        <end position="494"/>
    </location>
</feature>
<evidence type="ECO:0000259" key="2">
    <source>
        <dbReference type="Pfam" id="PF13568"/>
    </source>
</evidence>
<keyword evidence="4" id="KW-1185">Reference proteome</keyword>
<dbReference type="RefSeq" id="WP_142532968.1">
    <property type="nucleotide sequence ID" value="NZ_FXTB01000003.1"/>
</dbReference>
<accession>A0A521CLQ6</accession>
<feature type="chain" id="PRO_5021754019" evidence="1">
    <location>
        <begin position="20"/>
        <end position="520"/>
    </location>
</feature>
<dbReference type="PANTHER" id="PTHR37841">
    <property type="entry name" value="GLR2918 PROTEIN"/>
    <property type="match status" value="1"/>
</dbReference>
<organism evidence="3 4">
    <name type="scientific">Saccharicrinis carchari</name>
    <dbReference type="NCBI Taxonomy" id="1168039"/>
    <lineage>
        <taxon>Bacteria</taxon>
        <taxon>Pseudomonadati</taxon>
        <taxon>Bacteroidota</taxon>
        <taxon>Bacteroidia</taxon>
        <taxon>Marinilabiliales</taxon>
        <taxon>Marinilabiliaceae</taxon>
        <taxon>Saccharicrinis</taxon>
    </lineage>
</organism>